<proteinExistence type="predicted"/>
<evidence type="ECO:0000313" key="2">
    <source>
        <dbReference type="EMBL" id="KAL3775252.1"/>
    </source>
</evidence>
<feature type="region of interest" description="Disordered" evidence="1">
    <location>
        <begin position="43"/>
        <end position="64"/>
    </location>
</feature>
<accession>A0ABD3NJL1</accession>
<comment type="caution">
    <text evidence="2">The sequence shown here is derived from an EMBL/GenBank/DDBJ whole genome shotgun (WGS) entry which is preliminary data.</text>
</comment>
<dbReference type="AlphaFoldDB" id="A0ABD3NJL1"/>
<reference evidence="2 3" key="1">
    <citation type="submission" date="2024-10" db="EMBL/GenBank/DDBJ databases">
        <title>Updated reference genomes for cyclostephanoid diatoms.</title>
        <authorList>
            <person name="Roberts W.R."/>
            <person name="Alverson A.J."/>
        </authorList>
    </citation>
    <scope>NUCLEOTIDE SEQUENCE [LARGE SCALE GENOMIC DNA]</scope>
    <source>
        <strain evidence="2 3">AJA276-08</strain>
    </source>
</reference>
<name>A0ABD3NJL1_9STRA</name>
<gene>
    <name evidence="2" type="ORF">ACHAW5_003680</name>
</gene>
<keyword evidence="3" id="KW-1185">Reference proteome</keyword>
<sequence length="276" mass="30968">MGVSRDGDDGEIVRPSAPLEYLLPAARVGVYVHRALAVAEDLRRSSSGGTTRAEDGDWKDDDDATKTKRALLEGILLGPPSFVTSSDPIPTRGDPYVLPPLVGELVARRRKAEERRLLNVDAGFVPQLFEVGQLIGERRQWNRLSNEERAREGTSEVRLALNIYTTNLSYDPDRYVYAGSREERSRSIREGRLPTAGDVIRSDLDARDLYRNALQTSLDDARAEYLYQRGKNFEDLSELVRLLGNARDAIDGWFGFVPDRDVREALYVVSGEGRTR</sequence>
<evidence type="ECO:0000313" key="3">
    <source>
        <dbReference type="Proteomes" id="UP001530315"/>
    </source>
</evidence>
<dbReference type="EMBL" id="JALLAZ020001423">
    <property type="protein sequence ID" value="KAL3775252.1"/>
    <property type="molecule type" value="Genomic_DNA"/>
</dbReference>
<dbReference type="Proteomes" id="UP001530315">
    <property type="component" value="Unassembled WGS sequence"/>
</dbReference>
<protein>
    <submittedName>
        <fullName evidence="2">Uncharacterized protein</fullName>
    </submittedName>
</protein>
<evidence type="ECO:0000256" key="1">
    <source>
        <dbReference type="SAM" id="MobiDB-lite"/>
    </source>
</evidence>
<organism evidence="2 3">
    <name type="scientific">Stephanodiscus triporus</name>
    <dbReference type="NCBI Taxonomy" id="2934178"/>
    <lineage>
        <taxon>Eukaryota</taxon>
        <taxon>Sar</taxon>
        <taxon>Stramenopiles</taxon>
        <taxon>Ochrophyta</taxon>
        <taxon>Bacillariophyta</taxon>
        <taxon>Coscinodiscophyceae</taxon>
        <taxon>Thalassiosirophycidae</taxon>
        <taxon>Stephanodiscales</taxon>
        <taxon>Stephanodiscaceae</taxon>
        <taxon>Stephanodiscus</taxon>
    </lineage>
</organism>